<evidence type="ECO:0000313" key="2">
    <source>
        <dbReference type="EMBL" id="RDH29541.1"/>
    </source>
</evidence>
<feature type="chain" id="PRO_5017829262" evidence="1">
    <location>
        <begin position="26"/>
        <end position="55"/>
    </location>
</feature>
<keyword evidence="1" id="KW-0732">Signal</keyword>
<organism evidence="2 3">
    <name type="scientific">Aspergillus welwitschiae</name>
    <dbReference type="NCBI Taxonomy" id="1341132"/>
    <lineage>
        <taxon>Eukaryota</taxon>
        <taxon>Fungi</taxon>
        <taxon>Dikarya</taxon>
        <taxon>Ascomycota</taxon>
        <taxon>Pezizomycotina</taxon>
        <taxon>Eurotiomycetes</taxon>
        <taxon>Eurotiomycetidae</taxon>
        <taxon>Eurotiales</taxon>
        <taxon>Aspergillaceae</taxon>
        <taxon>Aspergillus</taxon>
        <taxon>Aspergillus subgen. Circumdati</taxon>
    </lineage>
</organism>
<dbReference type="GeneID" id="38145021"/>
<dbReference type="EMBL" id="KZ852067">
    <property type="protein sequence ID" value="RDH29541.1"/>
    <property type="molecule type" value="Genomic_DNA"/>
</dbReference>
<sequence>MRWPRGCPILFPLTSRIFLLAHVSSYQSAPVAFTSDVFYYPYLITCTVYIGGEII</sequence>
<accession>A0A3F3PRG2</accession>
<gene>
    <name evidence="2" type="ORF">BDQ94DRAFT_84272</name>
</gene>
<keyword evidence="3" id="KW-1185">Reference proteome</keyword>
<feature type="signal peptide" evidence="1">
    <location>
        <begin position="1"/>
        <end position="25"/>
    </location>
</feature>
<protein>
    <submittedName>
        <fullName evidence="2">Uncharacterized protein</fullName>
    </submittedName>
</protein>
<name>A0A3F3PRG2_9EURO</name>
<evidence type="ECO:0000256" key="1">
    <source>
        <dbReference type="SAM" id="SignalP"/>
    </source>
</evidence>
<dbReference type="RefSeq" id="XP_026622563.1">
    <property type="nucleotide sequence ID" value="XM_026776665.1"/>
</dbReference>
<reference evidence="2 3" key="1">
    <citation type="submission" date="2018-07" db="EMBL/GenBank/DDBJ databases">
        <title>The genomes of Aspergillus section Nigri reveals drivers in fungal speciation.</title>
        <authorList>
            <consortium name="DOE Joint Genome Institute"/>
            <person name="Vesth T.C."/>
            <person name="Nybo J."/>
            <person name="Theobald S."/>
            <person name="Brandl J."/>
            <person name="Frisvad J.C."/>
            <person name="Nielsen K.F."/>
            <person name="Lyhne E.K."/>
            <person name="Kogle M.E."/>
            <person name="Kuo A."/>
            <person name="Riley R."/>
            <person name="Clum A."/>
            <person name="Nolan M."/>
            <person name="Lipzen A."/>
            <person name="Salamov A."/>
            <person name="Henrissat B."/>
            <person name="Wiebenga A."/>
            <person name="De vries R.P."/>
            <person name="Grigoriev I.V."/>
            <person name="Mortensen U.H."/>
            <person name="Andersen M.R."/>
            <person name="Baker S.E."/>
        </authorList>
    </citation>
    <scope>NUCLEOTIDE SEQUENCE [LARGE SCALE GENOMIC DNA]</scope>
    <source>
        <strain evidence="2 3">CBS 139.54b</strain>
    </source>
</reference>
<dbReference type="Proteomes" id="UP000253729">
    <property type="component" value="Unassembled WGS sequence"/>
</dbReference>
<proteinExistence type="predicted"/>
<evidence type="ECO:0000313" key="3">
    <source>
        <dbReference type="Proteomes" id="UP000253729"/>
    </source>
</evidence>
<dbReference type="AlphaFoldDB" id="A0A3F3PRG2"/>